<name>A0AAJ7UFJ4_PETMA</name>
<dbReference type="RefSeq" id="XP_032835435.1">
    <property type="nucleotide sequence ID" value="XM_032979544.1"/>
</dbReference>
<evidence type="ECO:0000313" key="5">
    <source>
        <dbReference type="RefSeq" id="XP_032835435.1"/>
    </source>
</evidence>
<dbReference type="InterPro" id="IPR016186">
    <property type="entry name" value="C-type_lectin-like/link_sf"/>
</dbReference>
<comment type="caution">
    <text evidence="1">Lacks conserved residue(s) required for the propagation of feature annotation.</text>
</comment>
<feature type="domain" description="EGF-like" evidence="3">
    <location>
        <begin position="44"/>
        <end position="80"/>
    </location>
</feature>
<proteinExistence type="predicted"/>
<keyword evidence="1" id="KW-1015">Disulfide bond</keyword>
<dbReference type="SUPFAM" id="SSF57196">
    <property type="entry name" value="EGF/Laminin"/>
    <property type="match status" value="1"/>
</dbReference>
<dbReference type="Proteomes" id="UP001318040">
    <property type="component" value="Chromosome 74"/>
</dbReference>
<dbReference type="AlphaFoldDB" id="A0AAJ7UFJ4"/>
<sequence>MYVKARRSGGGGETDGGGDGGVEDPAHGRWNDESCRKRKRALCFRDSCEPGACSGQGNCVEVFQGRRCACWEGYDGEACEKMATPRTSAAPSCSACRGASRASCCGGRRSGSVAQTARGAGSRQPAQLCLVYWRLLNVTSRQQQQQQQPPTMSRLPTPSRLGSIPSPPATQLFP</sequence>
<feature type="compositionally biased region" description="Gly residues" evidence="2">
    <location>
        <begin position="8"/>
        <end position="20"/>
    </location>
</feature>
<feature type="region of interest" description="Disordered" evidence="2">
    <location>
        <begin position="141"/>
        <end position="174"/>
    </location>
</feature>
<evidence type="ECO:0000256" key="1">
    <source>
        <dbReference type="PROSITE-ProRule" id="PRU00076"/>
    </source>
</evidence>
<protein>
    <submittedName>
        <fullName evidence="5">L-selectin-like</fullName>
    </submittedName>
</protein>
<dbReference type="PROSITE" id="PS01186">
    <property type="entry name" value="EGF_2"/>
    <property type="match status" value="1"/>
</dbReference>
<dbReference type="InterPro" id="IPR000742">
    <property type="entry name" value="EGF"/>
</dbReference>
<gene>
    <name evidence="5" type="primary">LOC116957422</name>
</gene>
<dbReference type="PROSITE" id="PS00022">
    <property type="entry name" value="EGF_1"/>
    <property type="match status" value="1"/>
</dbReference>
<keyword evidence="4" id="KW-1185">Reference proteome</keyword>
<evidence type="ECO:0000313" key="4">
    <source>
        <dbReference type="Proteomes" id="UP001318040"/>
    </source>
</evidence>
<dbReference type="PROSITE" id="PS50026">
    <property type="entry name" value="EGF_3"/>
    <property type="match status" value="1"/>
</dbReference>
<dbReference type="Gene3D" id="3.10.100.10">
    <property type="entry name" value="Mannose-Binding Protein A, subunit A"/>
    <property type="match status" value="1"/>
</dbReference>
<feature type="region of interest" description="Disordered" evidence="2">
    <location>
        <begin position="1"/>
        <end position="29"/>
    </location>
</feature>
<accession>A0AAJ7UFJ4</accession>
<feature type="disulfide bond" evidence="1">
    <location>
        <begin position="70"/>
        <end position="79"/>
    </location>
</feature>
<organism evidence="4 5">
    <name type="scientific">Petromyzon marinus</name>
    <name type="common">Sea lamprey</name>
    <dbReference type="NCBI Taxonomy" id="7757"/>
    <lineage>
        <taxon>Eukaryota</taxon>
        <taxon>Metazoa</taxon>
        <taxon>Chordata</taxon>
        <taxon>Craniata</taxon>
        <taxon>Vertebrata</taxon>
        <taxon>Cyclostomata</taxon>
        <taxon>Hyperoartia</taxon>
        <taxon>Petromyzontiformes</taxon>
        <taxon>Petromyzontidae</taxon>
        <taxon>Petromyzon</taxon>
    </lineage>
</organism>
<dbReference type="KEGG" id="pmrn:116957422"/>
<keyword evidence="1" id="KW-0245">EGF-like domain</keyword>
<evidence type="ECO:0000259" key="3">
    <source>
        <dbReference type="PROSITE" id="PS50026"/>
    </source>
</evidence>
<reference evidence="5" key="1">
    <citation type="submission" date="2025-08" db="UniProtKB">
        <authorList>
            <consortium name="RefSeq"/>
        </authorList>
    </citation>
    <scope>IDENTIFICATION</scope>
    <source>
        <tissue evidence="5">Sperm</tissue>
    </source>
</reference>
<evidence type="ECO:0000256" key="2">
    <source>
        <dbReference type="SAM" id="MobiDB-lite"/>
    </source>
</evidence>